<gene>
    <name evidence="2" type="ORF">BHLFYP23_01139</name>
</gene>
<dbReference type="Gene3D" id="3.40.50.300">
    <property type="entry name" value="P-loop containing nucleotide triphosphate hydrolases"/>
    <property type="match status" value="1"/>
</dbReference>
<name>A0A6N2VL11_BLAHA</name>
<dbReference type="InterPro" id="IPR050764">
    <property type="entry name" value="CbbQ/NirQ/NorQ/GpvN"/>
</dbReference>
<evidence type="ECO:0000259" key="1">
    <source>
        <dbReference type="SMART" id="SM00382"/>
    </source>
</evidence>
<dbReference type="SMART" id="SM00382">
    <property type="entry name" value="AAA"/>
    <property type="match status" value="1"/>
</dbReference>
<organism evidence="2">
    <name type="scientific">Blautia hansenii</name>
    <name type="common">Ruminococcus hansenii</name>
    <dbReference type="NCBI Taxonomy" id="1322"/>
    <lineage>
        <taxon>Bacteria</taxon>
        <taxon>Bacillati</taxon>
        <taxon>Bacillota</taxon>
        <taxon>Clostridia</taxon>
        <taxon>Lachnospirales</taxon>
        <taxon>Lachnospiraceae</taxon>
        <taxon>Blautia</taxon>
    </lineage>
</organism>
<sequence>MNIAEAKQEIINTLRAYTAKDEEENYKIPIQYQRPVLLMGPPGIGKTAIMKQIAEEEKIGLVEYTLTHHTRQSAVGLPILEKKRFQGEEYTVTEYTMSEMLASVYECIEKEGAETGILFLDEINCVSETLAPTMLQLLQNKTFGAHKLPKGWCIVAAGNPERYNKSVREFDIVTLDRVKKIEIQENHSVWDRYAAKQGVHLGIRSYLQLKTENFYRIEERQEGSCFVTARGWEDLSRILQSYEEMKVPVTEELIGEYIQYEEVAADFYGFYQLFKSYEEKYQRYSFEEKEDMLFHADFDGKVLLMQLLEGELEGKIKEYQQEKAYINGLYEELKKMKKAVAEELQDIDTLFCQTIERRKRQEKILAEQGLLSKEKQKTDKNITKWLDERKWKLKEAGFAAVKEDFYRETLKLKHQEEQIRILLDKELGDVKNSSKTGQELPLFLSMLSQNERIAEFIAEHRCESYLKESKALLLQEREAALKEEIQAFQTN</sequence>
<evidence type="ECO:0000313" key="2">
    <source>
        <dbReference type="EMBL" id="VYT30327.1"/>
    </source>
</evidence>
<dbReference type="SUPFAM" id="SSF52540">
    <property type="entry name" value="P-loop containing nucleoside triphosphate hydrolases"/>
    <property type="match status" value="1"/>
</dbReference>
<proteinExistence type="predicted"/>
<dbReference type="EMBL" id="CACRSY010000016">
    <property type="protein sequence ID" value="VYT30327.1"/>
    <property type="molecule type" value="Genomic_DNA"/>
</dbReference>
<dbReference type="InterPro" id="IPR003593">
    <property type="entry name" value="AAA+_ATPase"/>
</dbReference>
<feature type="domain" description="AAA+ ATPase" evidence="1">
    <location>
        <begin position="32"/>
        <end position="185"/>
    </location>
</feature>
<dbReference type="PANTHER" id="PTHR42759:SF1">
    <property type="entry name" value="MAGNESIUM-CHELATASE SUBUNIT CHLD"/>
    <property type="match status" value="1"/>
</dbReference>
<dbReference type="InterPro" id="IPR003959">
    <property type="entry name" value="ATPase_AAA_core"/>
</dbReference>
<dbReference type="GO" id="GO:0005524">
    <property type="term" value="F:ATP binding"/>
    <property type="evidence" value="ECO:0007669"/>
    <property type="project" value="InterPro"/>
</dbReference>
<dbReference type="CDD" id="cd00009">
    <property type="entry name" value="AAA"/>
    <property type="match status" value="1"/>
</dbReference>
<dbReference type="InterPro" id="IPR027417">
    <property type="entry name" value="P-loop_NTPase"/>
</dbReference>
<dbReference type="RefSeq" id="WP_004222262.1">
    <property type="nucleotide sequence ID" value="NZ_CACRSY010000016.1"/>
</dbReference>
<reference evidence="2" key="1">
    <citation type="submission" date="2019-11" db="EMBL/GenBank/DDBJ databases">
        <authorList>
            <person name="Feng L."/>
        </authorList>
    </citation>
    <scope>NUCLEOTIDE SEQUENCE</scope>
    <source>
        <strain evidence="2">BhanseniiLFYP23</strain>
    </source>
</reference>
<accession>A0A6N2VL11</accession>
<protein>
    <submittedName>
        <fullName evidence="2">ATPase family associated with various cellular activities (AAA)</fullName>
    </submittedName>
</protein>
<dbReference type="Pfam" id="PF00004">
    <property type="entry name" value="AAA"/>
    <property type="match status" value="1"/>
</dbReference>
<dbReference type="AlphaFoldDB" id="A0A6N2VL11"/>
<dbReference type="GO" id="GO:0016887">
    <property type="term" value="F:ATP hydrolysis activity"/>
    <property type="evidence" value="ECO:0007669"/>
    <property type="project" value="InterPro"/>
</dbReference>
<dbReference type="PANTHER" id="PTHR42759">
    <property type="entry name" value="MOXR FAMILY PROTEIN"/>
    <property type="match status" value="1"/>
</dbReference>